<dbReference type="Pfam" id="PF00293">
    <property type="entry name" value="NUDIX"/>
    <property type="match status" value="1"/>
</dbReference>
<dbReference type="AlphaFoldDB" id="A0A0S2W6R0"/>
<dbReference type="PATRIC" id="fig|1297617.4.peg.2686"/>
<reference evidence="8 10" key="1">
    <citation type="journal article" date="2015" name="Nat. Commun.">
        <title>Production of butyrate from lysine and the Amadori product fructoselysine by a human gut commensal.</title>
        <authorList>
            <person name="Bui T.P."/>
            <person name="Ritari J."/>
            <person name="Boeren S."/>
            <person name="de Waard P."/>
            <person name="Plugge C.M."/>
            <person name="de Vos W.M."/>
        </authorList>
    </citation>
    <scope>NUCLEOTIDE SEQUENCE [LARGE SCALE GENOMIC DNA]</scope>
    <source>
        <strain evidence="8 10">AF211</strain>
    </source>
</reference>
<evidence type="ECO:0000313" key="8">
    <source>
        <dbReference type="EMBL" id="ALP95001.1"/>
    </source>
</evidence>
<keyword evidence="4 8" id="KW-0378">Hydrolase</keyword>
<keyword evidence="5" id="KW-0460">Magnesium</keyword>
<dbReference type="GO" id="GO:0046872">
    <property type="term" value="F:metal ion binding"/>
    <property type="evidence" value="ECO:0007669"/>
    <property type="project" value="UniProtKB-KW"/>
</dbReference>
<evidence type="ECO:0000256" key="5">
    <source>
        <dbReference type="ARBA" id="ARBA00022842"/>
    </source>
</evidence>
<gene>
    <name evidence="9" type="ORF">C7373_105104</name>
    <name evidence="8" type="ORF">IB211_02610c</name>
</gene>
<dbReference type="PANTHER" id="PTHR12992:SF11">
    <property type="entry name" value="MITOCHONDRIAL COENZYME A DIPHOSPHATASE NUDT8"/>
    <property type="match status" value="1"/>
</dbReference>
<evidence type="ECO:0000313" key="10">
    <source>
        <dbReference type="Proteomes" id="UP000064844"/>
    </source>
</evidence>
<name>A0A0S2W6R0_9FIRM</name>
<keyword evidence="3" id="KW-0479">Metal-binding</keyword>
<comment type="cofactor">
    <cofactor evidence="2">
        <name>Mg(2+)</name>
        <dbReference type="ChEBI" id="CHEBI:18420"/>
    </cofactor>
</comment>
<organism evidence="8 10">
    <name type="scientific">Intestinimonas butyriciproducens</name>
    <dbReference type="NCBI Taxonomy" id="1297617"/>
    <lineage>
        <taxon>Bacteria</taxon>
        <taxon>Bacillati</taxon>
        <taxon>Bacillota</taxon>
        <taxon>Clostridia</taxon>
        <taxon>Eubacteriales</taxon>
        <taxon>Intestinimonas</taxon>
    </lineage>
</organism>
<evidence type="ECO:0000313" key="9">
    <source>
        <dbReference type="EMBL" id="PVY54684.1"/>
    </source>
</evidence>
<dbReference type="KEGG" id="ibu:IB211_02610c"/>
<evidence type="ECO:0000256" key="2">
    <source>
        <dbReference type="ARBA" id="ARBA00001946"/>
    </source>
</evidence>
<dbReference type="Proteomes" id="UP000064844">
    <property type="component" value="Chromosome"/>
</dbReference>
<dbReference type="Gene3D" id="3.90.79.10">
    <property type="entry name" value="Nucleoside Triphosphate Pyrophosphohydrolase"/>
    <property type="match status" value="1"/>
</dbReference>
<evidence type="ECO:0000313" key="11">
    <source>
        <dbReference type="Proteomes" id="UP000245778"/>
    </source>
</evidence>
<dbReference type="PANTHER" id="PTHR12992">
    <property type="entry name" value="NUDIX HYDROLASE"/>
    <property type="match status" value="1"/>
</dbReference>
<comment type="cofactor">
    <cofactor evidence="1">
        <name>Mn(2+)</name>
        <dbReference type="ChEBI" id="CHEBI:29035"/>
    </cofactor>
</comment>
<dbReference type="SUPFAM" id="SSF55811">
    <property type="entry name" value="Nudix"/>
    <property type="match status" value="1"/>
</dbReference>
<dbReference type="STRING" id="1297617.IB211_02610c"/>
<dbReference type="PROSITE" id="PS51462">
    <property type="entry name" value="NUDIX"/>
    <property type="match status" value="1"/>
</dbReference>
<dbReference type="PROSITE" id="PS00893">
    <property type="entry name" value="NUDIX_BOX"/>
    <property type="match status" value="1"/>
</dbReference>
<evidence type="ECO:0000256" key="3">
    <source>
        <dbReference type="ARBA" id="ARBA00022723"/>
    </source>
</evidence>
<dbReference type="EMBL" id="QEKK01000005">
    <property type="protein sequence ID" value="PVY54684.1"/>
    <property type="molecule type" value="Genomic_DNA"/>
</dbReference>
<accession>A0A0S2W6R0</accession>
<reference evidence="10" key="2">
    <citation type="submission" date="2015-04" db="EMBL/GenBank/DDBJ databases">
        <title>A butyrogenic pathway from the amino acid lysine in a human gut commensal.</title>
        <authorList>
            <person name="de Vos W.M."/>
            <person name="Bui N.T.P."/>
            <person name="Plugge C.M."/>
            <person name="Ritari J."/>
        </authorList>
    </citation>
    <scope>NUCLEOTIDE SEQUENCE [LARGE SCALE GENOMIC DNA]</scope>
    <source>
        <strain evidence="10">AF211</strain>
    </source>
</reference>
<keyword evidence="6" id="KW-0464">Manganese</keyword>
<dbReference type="RefSeq" id="WP_033117359.1">
    <property type="nucleotide sequence ID" value="NZ_CAMREZ010000005.1"/>
</dbReference>
<dbReference type="InterPro" id="IPR020084">
    <property type="entry name" value="NUDIX_hydrolase_CS"/>
</dbReference>
<evidence type="ECO:0000256" key="6">
    <source>
        <dbReference type="ARBA" id="ARBA00023211"/>
    </source>
</evidence>
<dbReference type="GeneID" id="93230101"/>
<dbReference type="InterPro" id="IPR045121">
    <property type="entry name" value="CoAse"/>
</dbReference>
<dbReference type="GO" id="GO:0010945">
    <property type="term" value="F:coenzyme A diphosphatase activity"/>
    <property type="evidence" value="ECO:0007669"/>
    <property type="project" value="InterPro"/>
</dbReference>
<protein>
    <submittedName>
        <fullName evidence="9">8-oxo-dGTP pyrophosphatase MutT (NUDIX family)</fullName>
    </submittedName>
    <submittedName>
        <fullName evidence="8">Putative nudix hydrolase YeaB</fullName>
    </submittedName>
</protein>
<dbReference type="eggNOG" id="COG0494">
    <property type="taxonomic scope" value="Bacteria"/>
</dbReference>
<sequence>MTISEFEQEFMGHVPEIMGAKAHYAVLVPLVEWRGEVHVLFEVRADTLERQPGEVCFPGGHMEPGESPTECAFRETWEELGIPASAIRPIARLDDVYMPRGDLMHPVMAQVETGAVVHMTASADEVKETFLVPADFFRREEPLVYTYPLEPKVGEDFPYALIGFPQGYRWRGGKVEVPIWTYKGHVIWGLTARILRWNFKDRGEAHRPYGAR</sequence>
<dbReference type="CDD" id="cd03426">
    <property type="entry name" value="NUDIX_CoAse_Nudt7"/>
    <property type="match status" value="1"/>
</dbReference>
<dbReference type="InterPro" id="IPR000086">
    <property type="entry name" value="NUDIX_hydrolase_dom"/>
</dbReference>
<keyword evidence="10" id="KW-1185">Reference proteome</keyword>
<evidence type="ECO:0000259" key="7">
    <source>
        <dbReference type="PROSITE" id="PS51462"/>
    </source>
</evidence>
<evidence type="ECO:0000256" key="4">
    <source>
        <dbReference type="ARBA" id="ARBA00022801"/>
    </source>
</evidence>
<evidence type="ECO:0000256" key="1">
    <source>
        <dbReference type="ARBA" id="ARBA00001936"/>
    </source>
</evidence>
<dbReference type="InterPro" id="IPR015797">
    <property type="entry name" value="NUDIX_hydrolase-like_dom_sf"/>
</dbReference>
<dbReference type="Proteomes" id="UP000245778">
    <property type="component" value="Unassembled WGS sequence"/>
</dbReference>
<dbReference type="EMBL" id="CP011307">
    <property type="protein sequence ID" value="ALP95001.1"/>
    <property type="molecule type" value="Genomic_DNA"/>
</dbReference>
<reference evidence="9 11" key="3">
    <citation type="submission" date="2018-04" db="EMBL/GenBank/DDBJ databases">
        <title>Genomic Encyclopedia of Type Strains, Phase IV (KMG-IV): sequencing the most valuable type-strain genomes for metagenomic binning, comparative biology and taxonomic classification.</title>
        <authorList>
            <person name="Goeker M."/>
        </authorList>
    </citation>
    <scope>NUCLEOTIDE SEQUENCE [LARGE SCALE GENOMIC DNA]</scope>
    <source>
        <strain evidence="9 11">DSM 26588</strain>
    </source>
</reference>
<feature type="domain" description="Nudix hydrolase" evidence="7">
    <location>
        <begin position="21"/>
        <end position="155"/>
    </location>
</feature>
<proteinExistence type="predicted"/>